<dbReference type="Proteomes" id="UP000256970">
    <property type="component" value="Unassembled WGS sequence"/>
</dbReference>
<dbReference type="EMBL" id="FNXT01000731">
    <property type="protein sequence ID" value="SZX66732.1"/>
    <property type="molecule type" value="Genomic_DNA"/>
</dbReference>
<dbReference type="PANTHER" id="PTHR46609:SF6">
    <property type="entry name" value="EXONUCLEASE, PHAGE-TYPE_RECB, C-TERMINAL DOMAIN-CONTAINING PROTEIN-RELATED"/>
    <property type="match status" value="1"/>
</dbReference>
<dbReference type="GO" id="GO:0006281">
    <property type="term" value="P:DNA repair"/>
    <property type="evidence" value="ECO:0007669"/>
    <property type="project" value="UniProtKB-ARBA"/>
</dbReference>
<evidence type="ECO:0000259" key="2">
    <source>
        <dbReference type="Pfam" id="PF09588"/>
    </source>
</evidence>
<gene>
    <name evidence="3" type="ORF">BQ4739_LOCUS7150</name>
</gene>
<feature type="region of interest" description="Disordered" evidence="1">
    <location>
        <begin position="235"/>
        <end position="269"/>
    </location>
</feature>
<dbReference type="SUPFAM" id="SSF52980">
    <property type="entry name" value="Restriction endonuclease-like"/>
    <property type="match status" value="1"/>
</dbReference>
<dbReference type="CDD" id="cd22343">
    <property type="entry name" value="PDDEXK_lambda_exonuclease-like"/>
    <property type="match status" value="1"/>
</dbReference>
<evidence type="ECO:0000313" key="4">
    <source>
        <dbReference type="Proteomes" id="UP000256970"/>
    </source>
</evidence>
<dbReference type="InterPro" id="IPR011335">
    <property type="entry name" value="Restrct_endonuc-II-like"/>
</dbReference>
<protein>
    <recommendedName>
        <fullName evidence="2">YqaJ viral recombinase domain-containing protein</fullName>
    </recommendedName>
</protein>
<feature type="domain" description="YqaJ viral recombinase" evidence="2">
    <location>
        <begin position="22"/>
        <end position="156"/>
    </location>
</feature>
<reference evidence="3 4" key="1">
    <citation type="submission" date="2016-10" db="EMBL/GenBank/DDBJ databases">
        <authorList>
            <person name="Cai Z."/>
        </authorList>
    </citation>
    <scope>NUCLEOTIDE SEQUENCE [LARGE SCALE GENOMIC DNA]</scope>
</reference>
<dbReference type="Pfam" id="PF09588">
    <property type="entry name" value="YqaJ"/>
    <property type="match status" value="1"/>
</dbReference>
<keyword evidence="4" id="KW-1185">Reference proteome</keyword>
<evidence type="ECO:0000313" key="3">
    <source>
        <dbReference type="EMBL" id="SZX66732.1"/>
    </source>
</evidence>
<feature type="compositionally biased region" description="Low complexity" evidence="1">
    <location>
        <begin position="235"/>
        <end position="256"/>
    </location>
</feature>
<dbReference type="Gene3D" id="3.90.320.10">
    <property type="match status" value="1"/>
</dbReference>
<accession>A0A383VPR2</accession>
<dbReference type="AlphaFoldDB" id="A0A383VPR2"/>
<name>A0A383VPR2_TETOB</name>
<dbReference type="InterPro" id="IPR051703">
    <property type="entry name" value="NF-kappa-B_Signaling_Reg"/>
</dbReference>
<dbReference type="InterPro" id="IPR019080">
    <property type="entry name" value="YqaJ_viral_recombinase"/>
</dbReference>
<organism evidence="3 4">
    <name type="scientific">Tetradesmus obliquus</name>
    <name type="common">Green alga</name>
    <name type="synonym">Acutodesmus obliquus</name>
    <dbReference type="NCBI Taxonomy" id="3088"/>
    <lineage>
        <taxon>Eukaryota</taxon>
        <taxon>Viridiplantae</taxon>
        <taxon>Chlorophyta</taxon>
        <taxon>core chlorophytes</taxon>
        <taxon>Chlorophyceae</taxon>
        <taxon>CS clade</taxon>
        <taxon>Sphaeropleales</taxon>
        <taxon>Scenedesmaceae</taxon>
        <taxon>Tetradesmus</taxon>
    </lineage>
</organism>
<dbReference type="InterPro" id="IPR011604">
    <property type="entry name" value="PDDEXK-like_dom_sf"/>
</dbReference>
<sequence>MSPSSWLQELASPITCAQRSIKWFFERRWRITASDVPKIFGRSQYGNAANVLQDKLNPQPAQPTAAQQRGIDGEERAVQAFLRSHVARQLAIVDCIEIGLLVHPGAPWLAASSDRVLTLRDGRKMLLEVKCYGQHPGDALPEAVRLQVEVQLGVAQAYGLFDTPGGSPTEPTAYVCIVNSSSFEPFGIWSVQHSAAAALDRHNHHVDHIVSHQLLDFDEISSAVMLSAGSAARAAGQPAVAAKQGQQQQQQEGSQRASKRRKPSQQQGS</sequence>
<proteinExistence type="predicted"/>
<evidence type="ECO:0000256" key="1">
    <source>
        <dbReference type="SAM" id="MobiDB-lite"/>
    </source>
</evidence>
<dbReference type="PANTHER" id="PTHR46609">
    <property type="entry name" value="EXONUCLEASE, PHAGE-TYPE/RECB, C-TERMINAL DOMAIN-CONTAINING PROTEIN"/>
    <property type="match status" value="1"/>
</dbReference>